<evidence type="ECO:0000313" key="11">
    <source>
        <dbReference type="EMBL" id="AXL04977.1"/>
    </source>
</evidence>
<dbReference type="GO" id="GO:0140359">
    <property type="term" value="F:ABC-type transporter activity"/>
    <property type="evidence" value="ECO:0007669"/>
    <property type="project" value="InterPro"/>
</dbReference>
<evidence type="ECO:0000256" key="8">
    <source>
        <dbReference type="ARBA" id="ARBA00023136"/>
    </source>
</evidence>
<evidence type="ECO:0000256" key="3">
    <source>
        <dbReference type="ARBA" id="ARBA00022448"/>
    </source>
</evidence>
<evidence type="ECO:0000259" key="10">
    <source>
        <dbReference type="PROSITE" id="PS51012"/>
    </source>
</evidence>
<evidence type="ECO:0000256" key="6">
    <source>
        <dbReference type="ARBA" id="ARBA00022989"/>
    </source>
</evidence>
<feature type="transmembrane region" description="Helical" evidence="9">
    <location>
        <begin position="21"/>
        <end position="47"/>
    </location>
</feature>
<dbReference type="EMBL" id="MH449679">
    <property type="protein sequence ID" value="AXL04977.1"/>
    <property type="molecule type" value="Genomic_DNA"/>
</dbReference>
<organism evidence="11">
    <name type="scientific">Aeromonas hydrophila</name>
    <dbReference type="NCBI Taxonomy" id="644"/>
    <lineage>
        <taxon>Bacteria</taxon>
        <taxon>Pseudomonadati</taxon>
        <taxon>Pseudomonadota</taxon>
        <taxon>Gammaproteobacteria</taxon>
        <taxon>Aeromonadales</taxon>
        <taxon>Aeromonadaceae</taxon>
        <taxon>Aeromonas</taxon>
    </lineage>
</organism>
<dbReference type="PANTHER" id="PTHR30413">
    <property type="entry name" value="INNER MEMBRANE TRANSPORT PERMEASE"/>
    <property type="match status" value="1"/>
</dbReference>
<evidence type="ECO:0000256" key="2">
    <source>
        <dbReference type="ARBA" id="ARBA00007783"/>
    </source>
</evidence>
<feature type="transmembrane region" description="Helical" evidence="9">
    <location>
        <begin position="226"/>
        <end position="247"/>
    </location>
</feature>
<keyword evidence="8 9" id="KW-0472">Membrane</keyword>
<feature type="transmembrane region" description="Helical" evidence="9">
    <location>
        <begin position="59"/>
        <end position="80"/>
    </location>
</feature>
<feature type="transmembrane region" description="Helical" evidence="9">
    <location>
        <begin position="101"/>
        <end position="128"/>
    </location>
</feature>
<dbReference type="PROSITE" id="PS51012">
    <property type="entry name" value="ABC_TM2"/>
    <property type="match status" value="1"/>
</dbReference>
<comment type="similarity">
    <text evidence="2 9">Belongs to the ABC-2 integral membrane protein family.</text>
</comment>
<evidence type="ECO:0000256" key="5">
    <source>
        <dbReference type="ARBA" id="ARBA00022692"/>
    </source>
</evidence>
<dbReference type="PANTHER" id="PTHR30413:SF10">
    <property type="entry name" value="CAPSULE POLYSACCHARIDE EXPORT INNER-MEMBRANE PROTEIN CTRC"/>
    <property type="match status" value="1"/>
</dbReference>
<proteinExistence type="inferred from homology"/>
<keyword evidence="6 9" id="KW-1133">Transmembrane helix</keyword>
<feature type="transmembrane region" description="Helical" evidence="9">
    <location>
        <begin position="168"/>
        <end position="187"/>
    </location>
</feature>
<dbReference type="GO" id="GO:0005886">
    <property type="term" value="C:plasma membrane"/>
    <property type="evidence" value="ECO:0007669"/>
    <property type="project" value="UniProtKB-SubCell"/>
</dbReference>
<dbReference type="Pfam" id="PF01061">
    <property type="entry name" value="ABC2_membrane"/>
    <property type="match status" value="1"/>
</dbReference>
<evidence type="ECO:0000256" key="7">
    <source>
        <dbReference type="ARBA" id="ARBA00023047"/>
    </source>
</evidence>
<keyword evidence="4 9" id="KW-1003">Cell membrane</keyword>
<protein>
    <recommendedName>
        <fullName evidence="9">Transport permease protein</fullName>
    </recommendedName>
</protein>
<feature type="transmembrane region" description="Helical" evidence="9">
    <location>
        <begin position="140"/>
        <end position="161"/>
    </location>
</feature>
<keyword evidence="7" id="KW-0762">Sugar transport</keyword>
<dbReference type="GO" id="GO:0015774">
    <property type="term" value="P:polysaccharide transport"/>
    <property type="evidence" value="ECO:0007669"/>
    <property type="project" value="UniProtKB-KW"/>
</dbReference>
<comment type="subcellular location">
    <subcellularLocation>
        <location evidence="9">Cell inner membrane</location>
        <topology evidence="9">Multi-pass membrane protein</topology>
    </subcellularLocation>
    <subcellularLocation>
        <location evidence="1">Cell membrane</location>
        <topology evidence="1">Multi-pass membrane protein</topology>
    </subcellularLocation>
</comment>
<dbReference type="AlphaFoldDB" id="A0A346ACL5"/>
<evidence type="ECO:0000256" key="4">
    <source>
        <dbReference type="ARBA" id="ARBA00022475"/>
    </source>
</evidence>
<keyword evidence="5 9" id="KW-0812">Transmembrane</keyword>
<name>A0A346ACL5_AERHY</name>
<dbReference type="InterPro" id="IPR013525">
    <property type="entry name" value="ABC2_TM"/>
</dbReference>
<keyword evidence="7" id="KW-0625">Polysaccharide transport</keyword>
<sequence length="255" mass="28677">MQLLRLSLEFSRRELLTKYKGSVLGPAWVVLSPLLLLALYSAVFQYVFKARWDIDGLEFNYTVALFCGLTPYFFMTEMIGKSSDLINNNASLIKKVVFNRLSIPLSSTISALFILVINMTLVLLYRAYDAGTINIIWLSIYLYAIPLFFIGFAISTILSALGSYIKDLGNVANFINPVLMFISPVFFDAKKVSPIFESVIKYNPLSPIISGARKIVLESYVDFNSIMMVTFFSLLACAMGVFLFKALEEDFADLT</sequence>
<reference evidence="11" key="1">
    <citation type="submission" date="2018-06" db="EMBL/GenBank/DDBJ databases">
        <title>Genetic diversity of the Aeromonas Hydrophila O antigens and development of a suspension array for serotype detection.</title>
        <authorList>
            <person name="Cao H."/>
            <person name="Liu B."/>
        </authorList>
    </citation>
    <scope>NUCLEOTIDE SEQUENCE</scope>
    <source>
        <strain evidence="11">G5183</strain>
    </source>
</reference>
<gene>
    <name evidence="11" type="primary">wzm</name>
</gene>
<dbReference type="InterPro" id="IPR047817">
    <property type="entry name" value="ABC2_TM_bact-type"/>
</dbReference>
<evidence type="ECO:0000256" key="1">
    <source>
        <dbReference type="ARBA" id="ARBA00004651"/>
    </source>
</evidence>
<feature type="domain" description="ABC transmembrane type-2" evidence="10">
    <location>
        <begin position="24"/>
        <end position="247"/>
    </location>
</feature>
<keyword evidence="3 9" id="KW-0813">Transport</keyword>
<dbReference type="GO" id="GO:0015920">
    <property type="term" value="P:lipopolysaccharide transport"/>
    <property type="evidence" value="ECO:0007669"/>
    <property type="project" value="TreeGrafter"/>
</dbReference>
<accession>A0A346ACL5</accession>
<evidence type="ECO:0000256" key="9">
    <source>
        <dbReference type="RuleBase" id="RU361157"/>
    </source>
</evidence>